<dbReference type="GO" id="GO:0016763">
    <property type="term" value="F:pentosyltransferase activity"/>
    <property type="evidence" value="ECO:0007669"/>
    <property type="project" value="TreeGrafter"/>
</dbReference>
<keyword evidence="5 8" id="KW-0812">Transmembrane</keyword>
<dbReference type="GO" id="GO:0009103">
    <property type="term" value="P:lipopolysaccharide biosynthetic process"/>
    <property type="evidence" value="ECO:0007669"/>
    <property type="project" value="UniProtKB-ARBA"/>
</dbReference>
<organism evidence="9 10">
    <name type="scientific">Paracidobacterium acidisoli</name>
    <dbReference type="NCBI Taxonomy" id="2303751"/>
    <lineage>
        <taxon>Bacteria</taxon>
        <taxon>Pseudomonadati</taxon>
        <taxon>Acidobacteriota</taxon>
        <taxon>Terriglobia</taxon>
        <taxon>Terriglobales</taxon>
        <taxon>Acidobacteriaceae</taxon>
        <taxon>Paracidobacterium</taxon>
    </lineage>
</organism>
<feature type="transmembrane region" description="Helical" evidence="8">
    <location>
        <begin position="165"/>
        <end position="193"/>
    </location>
</feature>
<keyword evidence="2" id="KW-1003">Cell membrane</keyword>
<evidence type="ECO:0008006" key="11">
    <source>
        <dbReference type="Google" id="ProtNLM"/>
    </source>
</evidence>
<evidence type="ECO:0000256" key="4">
    <source>
        <dbReference type="ARBA" id="ARBA00022679"/>
    </source>
</evidence>
<keyword evidence="4" id="KW-0808">Transferase</keyword>
<reference evidence="9 10" key="1">
    <citation type="submission" date="2018-08" db="EMBL/GenBank/DDBJ databases">
        <title>Acidipila sp. 4G-K13, an acidobacterium isolated from forest soil.</title>
        <authorList>
            <person name="Gao Z.-H."/>
            <person name="Qiu L.-H."/>
        </authorList>
    </citation>
    <scope>NUCLEOTIDE SEQUENCE [LARGE SCALE GENOMIC DNA]</scope>
    <source>
        <strain evidence="9 10">4G-K13</strain>
    </source>
</reference>
<accession>A0A372IR74</accession>
<evidence type="ECO:0000256" key="8">
    <source>
        <dbReference type="SAM" id="Phobius"/>
    </source>
</evidence>
<dbReference type="PANTHER" id="PTHR33908:SF11">
    <property type="entry name" value="MEMBRANE PROTEIN"/>
    <property type="match status" value="1"/>
</dbReference>
<keyword evidence="7 8" id="KW-0472">Membrane</keyword>
<feature type="transmembrane region" description="Helical" evidence="8">
    <location>
        <begin position="70"/>
        <end position="90"/>
    </location>
</feature>
<keyword evidence="3" id="KW-0328">Glycosyltransferase</keyword>
<evidence type="ECO:0000256" key="7">
    <source>
        <dbReference type="ARBA" id="ARBA00023136"/>
    </source>
</evidence>
<comment type="subcellular location">
    <subcellularLocation>
        <location evidence="1">Cell membrane</location>
        <topology evidence="1">Multi-pass membrane protein</topology>
    </subcellularLocation>
</comment>
<evidence type="ECO:0000256" key="3">
    <source>
        <dbReference type="ARBA" id="ARBA00022676"/>
    </source>
</evidence>
<comment type="caution">
    <text evidence="9">The sequence shown here is derived from an EMBL/GenBank/DDBJ whole genome shotgun (WGS) entry which is preliminary data.</text>
</comment>
<dbReference type="OrthoDB" id="136232at2"/>
<dbReference type="InterPro" id="IPR050297">
    <property type="entry name" value="LipidA_mod_glycosyltrf_83"/>
</dbReference>
<sequence>MTFAHTYHLRTWDQHFPFGYEMGRIARALVTGYGYADPFHGHSGPTAWVPPLYPLALAADFRFFGVYTNLAAWVILAFNCVLSAFTVPFIWEIGARCFNRKIALWSAWLWALYPAAMQYAVKWVWEMTLTTWLFAWVLVLALRMRNVGGPPEDAGKTATAPRWAAFGLLWGLIALSNPSLLLFLPVCGLWVLFGTPFSKRQAWRRQFFSAVLATCVFAACLAPWAYRNWLAFHKFIPIRANFGVELYLGNGNGATGLLMGYDHPFEAPDQFRLYKQMGEIAYAKMRGEMAKKIILGDPMRFVRLSLRRVYYFWFSVPHPADEGFLNEYGRNINFQFTSLAALFGLLLALRRRVPAAWLFAWAFALLPLTYYLVTVHARFRHPLEPLMDILAVYLFQSAEKSWKIKWFSRGGRAELSAPAASARS</sequence>
<name>A0A372IR74_9BACT</name>
<evidence type="ECO:0000256" key="2">
    <source>
        <dbReference type="ARBA" id="ARBA00022475"/>
    </source>
</evidence>
<evidence type="ECO:0000313" key="9">
    <source>
        <dbReference type="EMBL" id="RFU17271.1"/>
    </source>
</evidence>
<gene>
    <name evidence="9" type="ORF">D0Y96_10060</name>
</gene>
<dbReference type="Proteomes" id="UP000264702">
    <property type="component" value="Unassembled WGS sequence"/>
</dbReference>
<protein>
    <recommendedName>
        <fullName evidence="11">Glycosyltransferase RgtA/B/C/D-like domain-containing protein</fullName>
    </recommendedName>
</protein>
<feature type="transmembrane region" description="Helical" evidence="8">
    <location>
        <begin position="127"/>
        <end position="144"/>
    </location>
</feature>
<evidence type="ECO:0000256" key="6">
    <source>
        <dbReference type="ARBA" id="ARBA00022989"/>
    </source>
</evidence>
<feature type="transmembrane region" description="Helical" evidence="8">
    <location>
        <begin position="205"/>
        <end position="226"/>
    </location>
</feature>
<feature type="transmembrane region" description="Helical" evidence="8">
    <location>
        <begin position="355"/>
        <end position="373"/>
    </location>
</feature>
<keyword evidence="10" id="KW-1185">Reference proteome</keyword>
<dbReference type="GO" id="GO:0005886">
    <property type="term" value="C:plasma membrane"/>
    <property type="evidence" value="ECO:0007669"/>
    <property type="project" value="UniProtKB-SubCell"/>
</dbReference>
<dbReference type="AlphaFoldDB" id="A0A372IR74"/>
<evidence type="ECO:0000256" key="1">
    <source>
        <dbReference type="ARBA" id="ARBA00004651"/>
    </source>
</evidence>
<evidence type="ECO:0000256" key="5">
    <source>
        <dbReference type="ARBA" id="ARBA00022692"/>
    </source>
</evidence>
<proteinExistence type="predicted"/>
<keyword evidence="6 8" id="KW-1133">Transmembrane helix</keyword>
<dbReference type="PANTHER" id="PTHR33908">
    <property type="entry name" value="MANNOSYLTRANSFERASE YKCB-RELATED"/>
    <property type="match status" value="1"/>
</dbReference>
<evidence type="ECO:0000313" key="10">
    <source>
        <dbReference type="Proteomes" id="UP000264702"/>
    </source>
</evidence>
<dbReference type="EMBL" id="QVQT01000003">
    <property type="protein sequence ID" value="RFU17271.1"/>
    <property type="molecule type" value="Genomic_DNA"/>
</dbReference>